<dbReference type="AlphaFoldDB" id="A0A0F9T3L6"/>
<name>A0A0F9T3L6_9ZZZZ</name>
<reference evidence="1" key="1">
    <citation type="journal article" date="2015" name="Nature">
        <title>Complex archaea that bridge the gap between prokaryotes and eukaryotes.</title>
        <authorList>
            <person name="Spang A."/>
            <person name="Saw J.H."/>
            <person name="Jorgensen S.L."/>
            <person name="Zaremba-Niedzwiedzka K."/>
            <person name="Martijn J."/>
            <person name="Lind A.E."/>
            <person name="van Eijk R."/>
            <person name="Schleper C."/>
            <person name="Guy L."/>
            <person name="Ettema T.J."/>
        </authorList>
    </citation>
    <scope>NUCLEOTIDE SEQUENCE</scope>
</reference>
<comment type="caution">
    <text evidence="1">The sequence shown here is derived from an EMBL/GenBank/DDBJ whole genome shotgun (WGS) entry which is preliminary data.</text>
</comment>
<proteinExistence type="predicted"/>
<evidence type="ECO:0000313" key="1">
    <source>
        <dbReference type="EMBL" id="KKN75830.1"/>
    </source>
</evidence>
<accession>A0A0F9T3L6</accession>
<organism evidence="1">
    <name type="scientific">marine sediment metagenome</name>
    <dbReference type="NCBI Taxonomy" id="412755"/>
    <lineage>
        <taxon>unclassified sequences</taxon>
        <taxon>metagenomes</taxon>
        <taxon>ecological metagenomes</taxon>
    </lineage>
</organism>
<dbReference type="EMBL" id="LAZR01000303">
    <property type="protein sequence ID" value="KKN75830.1"/>
    <property type="molecule type" value="Genomic_DNA"/>
</dbReference>
<gene>
    <name evidence="1" type="ORF">LCGC14_0377060</name>
</gene>
<sequence length="49" mass="5630">MSVYATIDIKIEIVNTSYQLTVDGWFVDTYKTVPALQEKVAEIITRKTH</sequence>
<protein>
    <submittedName>
        <fullName evidence="1">Uncharacterized protein</fullName>
    </submittedName>
</protein>